<sequence length="132" mass="15110">MGQKSIVLIKQEKVAACMLLALQFFKGFKQGEEIYLGTLKKDLERPNTLEVPRDNSGVLIEFREVMPQELPKQHPPRREIDHLIELEPGAKPPVVGPHHMASLELEELRRQLKELLDVGFIQPSKTPFLDVH</sequence>
<accession>A0AAD3SGY9</accession>
<proteinExistence type="predicted"/>
<protein>
    <submittedName>
        <fullName evidence="1">Uncharacterized protein</fullName>
    </submittedName>
</protein>
<comment type="caution">
    <text evidence="1">The sequence shown here is derived from an EMBL/GenBank/DDBJ whole genome shotgun (WGS) entry which is preliminary data.</text>
</comment>
<evidence type="ECO:0000313" key="2">
    <source>
        <dbReference type="Proteomes" id="UP001279734"/>
    </source>
</evidence>
<dbReference type="InterPro" id="IPR043502">
    <property type="entry name" value="DNA/RNA_pol_sf"/>
</dbReference>
<reference evidence="1" key="1">
    <citation type="submission" date="2023-05" db="EMBL/GenBank/DDBJ databases">
        <title>Nepenthes gracilis genome sequencing.</title>
        <authorList>
            <person name="Fukushima K."/>
        </authorList>
    </citation>
    <scope>NUCLEOTIDE SEQUENCE</scope>
    <source>
        <strain evidence="1">SING2019-196</strain>
    </source>
</reference>
<dbReference type="PANTHER" id="PTHR24559:SF436">
    <property type="entry name" value="RNA-DIRECTED DNA POLYMERASE HOMOLOG"/>
    <property type="match status" value="1"/>
</dbReference>
<name>A0AAD3SGY9_NEPGR</name>
<dbReference type="Proteomes" id="UP001279734">
    <property type="component" value="Unassembled WGS sequence"/>
</dbReference>
<dbReference type="Gene3D" id="3.10.10.10">
    <property type="entry name" value="HIV Type 1 Reverse Transcriptase, subunit A, domain 1"/>
    <property type="match status" value="1"/>
</dbReference>
<organism evidence="1 2">
    <name type="scientific">Nepenthes gracilis</name>
    <name type="common">Slender pitcher plant</name>
    <dbReference type="NCBI Taxonomy" id="150966"/>
    <lineage>
        <taxon>Eukaryota</taxon>
        <taxon>Viridiplantae</taxon>
        <taxon>Streptophyta</taxon>
        <taxon>Embryophyta</taxon>
        <taxon>Tracheophyta</taxon>
        <taxon>Spermatophyta</taxon>
        <taxon>Magnoliopsida</taxon>
        <taxon>eudicotyledons</taxon>
        <taxon>Gunneridae</taxon>
        <taxon>Pentapetalae</taxon>
        <taxon>Caryophyllales</taxon>
        <taxon>Nepenthaceae</taxon>
        <taxon>Nepenthes</taxon>
    </lineage>
</organism>
<dbReference type="PANTHER" id="PTHR24559">
    <property type="entry name" value="TRANSPOSON TY3-I GAG-POL POLYPROTEIN"/>
    <property type="match status" value="1"/>
</dbReference>
<dbReference type="EMBL" id="BSYO01000011">
    <property type="protein sequence ID" value="GMH11315.1"/>
    <property type="molecule type" value="Genomic_DNA"/>
</dbReference>
<gene>
    <name evidence="1" type="ORF">Nepgr_013156</name>
</gene>
<dbReference type="SUPFAM" id="SSF56672">
    <property type="entry name" value="DNA/RNA polymerases"/>
    <property type="match status" value="1"/>
</dbReference>
<dbReference type="InterPro" id="IPR053134">
    <property type="entry name" value="RNA-dir_DNA_polymerase"/>
</dbReference>
<keyword evidence="2" id="KW-1185">Reference proteome</keyword>
<dbReference type="AlphaFoldDB" id="A0AAD3SGY9"/>
<evidence type="ECO:0000313" key="1">
    <source>
        <dbReference type="EMBL" id="GMH11315.1"/>
    </source>
</evidence>